<dbReference type="AlphaFoldDB" id="V6LDG2"/>
<sequence length="431" mass="50684">MSLISIVDDVLTINAFYIKSTQNKVYPIALLAYQQSYEFLSAAKQKFRTFKIEDFKEGVKQKLSKLDMVLGADYEFSDSLIKLSQKFTQVVFNDQQQIVKNISLVELVFISKIFFQIDCERNMINIQSNILSICNFQTEKVHTMYCKQIVQTTRQEGISFDILQNLLIQGHIKHRYSGISKNQDLFSIYNMPFPFSVQDIFSNDFYYKIDLERDKIIYLPPLNIWNEDDLINGLLQQKFIEGVRWSLIKPQLNIQHFYTTNQLLDIGLEAGDHASRQDRDSISQSTRYTTEQIASIQLRQQNQHRIAAHSAPSIESQLEKFPKIVQYLSRSRKEKFTFDIVDWNGEFVLYQRRPTKLIPVEKAKCEELLSQFSEVHFDQAKNICQEMLQKTLIKDSSKGKKKQKERKSQDKWLNDHLNDPDTDQWYLSSRQ</sequence>
<name>V6LDG2_9EUKA</name>
<gene>
    <name evidence="2" type="ORF">SS50377_18788</name>
</gene>
<feature type="compositionally biased region" description="Basic and acidic residues" evidence="1">
    <location>
        <begin position="406"/>
        <end position="419"/>
    </location>
</feature>
<proteinExistence type="predicted"/>
<dbReference type="VEuPathDB" id="GiardiaDB:SS50377_23123"/>
<feature type="region of interest" description="Disordered" evidence="1">
    <location>
        <begin position="394"/>
        <end position="431"/>
    </location>
</feature>
<organism evidence="2">
    <name type="scientific">Spironucleus salmonicida</name>
    <dbReference type="NCBI Taxonomy" id="348837"/>
    <lineage>
        <taxon>Eukaryota</taxon>
        <taxon>Metamonada</taxon>
        <taxon>Diplomonadida</taxon>
        <taxon>Hexamitidae</taxon>
        <taxon>Hexamitinae</taxon>
        <taxon>Spironucleus</taxon>
    </lineage>
</organism>
<accession>V6LDG2</accession>
<evidence type="ECO:0000256" key="1">
    <source>
        <dbReference type="SAM" id="MobiDB-lite"/>
    </source>
</evidence>
<evidence type="ECO:0000313" key="2">
    <source>
        <dbReference type="EMBL" id="EST41701.1"/>
    </source>
</evidence>
<reference evidence="2" key="1">
    <citation type="journal article" date="2014" name="PLoS Genet.">
        <title>The Genome of Spironucleus salmonicida Highlights a Fish Pathogen Adapted to Fluctuating Environments.</title>
        <authorList>
            <person name="Xu F."/>
            <person name="Jerlstrom-Hultqvist J."/>
            <person name="Einarsson E."/>
            <person name="Astvaldsson A."/>
            <person name="Svard S.G."/>
            <person name="Andersson J.O."/>
        </authorList>
    </citation>
    <scope>NUCLEOTIDE SEQUENCE</scope>
</reference>
<protein>
    <submittedName>
        <fullName evidence="2">Uncharacterized protein</fullName>
    </submittedName>
</protein>
<dbReference type="EMBL" id="KI546168">
    <property type="protein sequence ID" value="EST41701.1"/>
    <property type="molecule type" value="Genomic_DNA"/>
</dbReference>